<dbReference type="Pfam" id="PF14703">
    <property type="entry name" value="PHM7_cyt"/>
    <property type="match status" value="1"/>
</dbReference>
<feature type="compositionally biased region" description="Basic and acidic residues" evidence="7">
    <location>
        <begin position="281"/>
        <end position="301"/>
    </location>
</feature>
<feature type="transmembrane region" description="Helical" evidence="8">
    <location>
        <begin position="672"/>
        <end position="696"/>
    </location>
</feature>
<evidence type="ECO:0000313" key="14">
    <source>
        <dbReference type="Proteomes" id="UP000241818"/>
    </source>
</evidence>
<keyword evidence="4 8" id="KW-0812">Transmembrane</keyword>
<dbReference type="InterPro" id="IPR022257">
    <property type="entry name" value="PHM7_ext"/>
</dbReference>
<dbReference type="STRING" id="857342.A0A2T3BCA4"/>
<evidence type="ECO:0000259" key="11">
    <source>
        <dbReference type="Pfam" id="PF13967"/>
    </source>
</evidence>
<dbReference type="Pfam" id="PF02714">
    <property type="entry name" value="RSN1_7TM"/>
    <property type="match status" value="1"/>
</dbReference>
<dbReference type="RefSeq" id="XP_024724566.1">
    <property type="nucleotide sequence ID" value="XM_024868981.1"/>
</dbReference>
<dbReference type="PANTHER" id="PTHR13018:SF26">
    <property type="entry name" value="DOMAIN PROTEIN, PUTATIVE (AFU_ORTHOLOGUE AFUA_5G10920)-RELATED"/>
    <property type="match status" value="1"/>
</dbReference>
<feature type="transmembrane region" description="Helical" evidence="8">
    <location>
        <begin position="20"/>
        <end position="42"/>
    </location>
</feature>
<dbReference type="InParanoid" id="A0A2T3BCA4"/>
<feature type="domain" description="10TM putative phosphate transporter extracellular tail" evidence="10">
    <location>
        <begin position="781"/>
        <end position="866"/>
    </location>
</feature>
<gene>
    <name evidence="13" type="ORF">M430DRAFT_62337</name>
</gene>
<dbReference type="AlphaFoldDB" id="A0A2T3BCA4"/>
<feature type="transmembrane region" description="Helical" evidence="8">
    <location>
        <begin position="562"/>
        <end position="591"/>
    </location>
</feature>
<dbReference type="EMBL" id="KZ679006">
    <property type="protein sequence ID" value="PSS27041.1"/>
    <property type="molecule type" value="Genomic_DNA"/>
</dbReference>
<feature type="transmembrane region" description="Helical" evidence="8">
    <location>
        <begin position="702"/>
        <end position="719"/>
    </location>
</feature>
<feature type="domain" description="CSC1/OSCA1-like cytosolic" evidence="12">
    <location>
        <begin position="194"/>
        <end position="410"/>
    </location>
</feature>
<evidence type="ECO:0008006" key="15">
    <source>
        <dbReference type="Google" id="ProtNLM"/>
    </source>
</evidence>
<dbReference type="PANTHER" id="PTHR13018">
    <property type="entry name" value="PROBABLE MEMBRANE PROTEIN DUF221-RELATED"/>
    <property type="match status" value="1"/>
</dbReference>
<feature type="region of interest" description="Disordered" evidence="7">
    <location>
        <begin position="265"/>
        <end position="307"/>
    </location>
</feature>
<dbReference type="Proteomes" id="UP000241818">
    <property type="component" value="Unassembled WGS sequence"/>
</dbReference>
<comment type="subcellular location">
    <subcellularLocation>
        <location evidence="1">Membrane</location>
        <topology evidence="1">Multi-pass membrane protein</topology>
    </subcellularLocation>
</comment>
<feature type="transmembrane region" description="Helical" evidence="8">
    <location>
        <begin position="101"/>
        <end position="121"/>
    </location>
</feature>
<keyword evidence="5 8" id="KW-1133">Transmembrane helix</keyword>
<evidence type="ECO:0000256" key="5">
    <source>
        <dbReference type="ARBA" id="ARBA00022989"/>
    </source>
</evidence>
<feature type="domain" description="CSC1/OSCA1-like N-terminal transmembrane" evidence="11">
    <location>
        <begin position="20"/>
        <end position="171"/>
    </location>
</feature>
<dbReference type="OrthoDB" id="1076608at2759"/>
<dbReference type="InterPro" id="IPR045122">
    <property type="entry name" value="Csc1-like"/>
</dbReference>
<feature type="compositionally biased region" description="Basic residues" evidence="7">
    <location>
        <begin position="269"/>
        <end position="280"/>
    </location>
</feature>
<evidence type="ECO:0000256" key="4">
    <source>
        <dbReference type="ARBA" id="ARBA00022692"/>
    </source>
</evidence>
<evidence type="ECO:0000256" key="6">
    <source>
        <dbReference type="ARBA" id="ARBA00023136"/>
    </source>
</evidence>
<dbReference type="GO" id="GO:0005886">
    <property type="term" value="C:plasma membrane"/>
    <property type="evidence" value="ECO:0007669"/>
    <property type="project" value="TreeGrafter"/>
</dbReference>
<evidence type="ECO:0000256" key="7">
    <source>
        <dbReference type="SAM" id="MobiDB-lite"/>
    </source>
</evidence>
<dbReference type="InterPro" id="IPR003864">
    <property type="entry name" value="CSC1/OSCA1-like_7TM"/>
</dbReference>
<evidence type="ECO:0000313" key="13">
    <source>
        <dbReference type="EMBL" id="PSS27041.1"/>
    </source>
</evidence>
<sequence length="885" mass="99141">MSSNSSSTDSTTTSGSSASAFLSTFIPVAVQAGAFFIVFLLLRSKFKRVYRPRTFLGTLPEWARSKELPDSKLGWFNAFRKVPDEYLIAHHSLDGYLYLRYLKMLTVICFGGCCITFPILFPVNGTGDGNEKQLDLLSFSNIGKDQKNRYYAHTFVAWIFFSFVMFVITRETIFLINLRNAYLLSPFNAEKISSRTVLFTDVPTEYLNVEKLQELFGAAFRRAWLATDCSELDDDVENRDKAAMKLEAAEIKLCKKANKLRIKEEKKAAKEKKKSEKKAKKGSEEPEKKALSEKREPSHEDTDIEAAPVASRYLIQKDRPTHRLGKIPLIGKKVDTIDWSRSELKTLVPKIQEEQAKQQKADGTLLPAVFIEFKTQQAAQAAYRKMTPRKAPHMYPRAISSTPDEIIWKNLKIKKYERTGRKFATNSFLTAMIIFWAIPVAVVGAISNINYLTDKVHFLRFIDHIPPVILGVVTGLLPSVLLSVLMSLVPVVCRWMAKLSGEVTLPAVELKAQHWYMAFQVIQVFVITTFSSGAASVVTQIIKKPGSATTLLAQNLPHASNFYISYIIVQGLGIASGNLLNIGGLVMLNFVGKFLDGSPRKMYNRYTGLGSLGWGAIYPQFGNLGVIAITYSIIAPLVMGFATVGFALIYFATRYNSFYVLSNNIDTKGAAYARAIQQLMTGVYLAEVCLIGLFAINTSPGPIVLMAVFLGITAVYHAIMRHALRPLTRYIPDSLDGDAVFSTADHRSYDLSKAGVPPSEAVPVTSSNKIVNTKEALLSRFFSPQKYKSFQTVQALVPSYGPPEYLEEEEQLAYYNPSLTSEPPALWIVRDEMGISRQECKDSGEVISITDEYARFDEKNKIVWDMELLDSDLDKVPVYEKHIEY</sequence>
<feature type="transmembrane region" description="Helical" evidence="8">
    <location>
        <begin position="150"/>
        <end position="169"/>
    </location>
</feature>
<keyword evidence="14" id="KW-1185">Reference proteome</keyword>
<proteinExistence type="inferred from homology"/>
<feature type="transmembrane region" description="Helical" evidence="8">
    <location>
        <begin position="627"/>
        <end position="651"/>
    </location>
</feature>
<keyword evidence="3" id="KW-0813">Transport</keyword>
<dbReference type="FunCoup" id="A0A2T3BCA4">
    <property type="interactions" value="113"/>
</dbReference>
<organism evidence="13 14">
    <name type="scientific">Amorphotheca resinae ATCC 22711</name>
    <dbReference type="NCBI Taxonomy" id="857342"/>
    <lineage>
        <taxon>Eukaryota</taxon>
        <taxon>Fungi</taxon>
        <taxon>Dikarya</taxon>
        <taxon>Ascomycota</taxon>
        <taxon>Pezizomycotina</taxon>
        <taxon>Leotiomycetes</taxon>
        <taxon>Helotiales</taxon>
        <taxon>Amorphothecaceae</taxon>
        <taxon>Amorphotheca</taxon>
    </lineage>
</organism>
<reference evidence="13 14" key="1">
    <citation type="journal article" date="2018" name="New Phytol.">
        <title>Comparative genomics and transcriptomics depict ericoid mycorrhizal fungi as versatile saprotrophs and plant mutualists.</title>
        <authorList>
            <person name="Martino E."/>
            <person name="Morin E."/>
            <person name="Grelet G.A."/>
            <person name="Kuo A."/>
            <person name="Kohler A."/>
            <person name="Daghino S."/>
            <person name="Barry K.W."/>
            <person name="Cichocki N."/>
            <person name="Clum A."/>
            <person name="Dockter R.B."/>
            <person name="Hainaut M."/>
            <person name="Kuo R.C."/>
            <person name="LaButti K."/>
            <person name="Lindahl B.D."/>
            <person name="Lindquist E.A."/>
            <person name="Lipzen A."/>
            <person name="Khouja H.R."/>
            <person name="Magnuson J."/>
            <person name="Murat C."/>
            <person name="Ohm R.A."/>
            <person name="Singer S.W."/>
            <person name="Spatafora J.W."/>
            <person name="Wang M."/>
            <person name="Veneault-Fourrey C."/>
            <person name="Henrissat B."/>
            <person name="Grigoriev I.V."/>
            <person name="Martin F.M."/>
            <person name="Perotto S."/>
        </authorList>
    </citation>
    <scope>NUCLEOTIDE SEQUENCE [LARGE SCALE GENOMIC DNA]</scope>
    <source>
        <strain evidence="13 14">ATCC 22711</strain>
    </source>
</reference>
<evidence type="ECO:0000256" key="1">
    <source>
        <dbReference type="ARBA" id="ARBA00004141"/>
    </source>
</evidence>
<evidence type="ECO:0000256" key="8">
    <source>
        <dbReference type="SAM" id="Phobius"/>
    </source>
</evidence>
<dbReference type="InterPro" id="IPR032880">
    <property type="entry name" value="CSC1/OSCA1-like_N"/>
</dbReference>
<evidence type="ECO:0000259" key="9">
    <source>
        <dbReference type="Pfam" id="PF02714"/>
    </source>
</evidence>
<name>A0A2T3BCA4_AMORE</name>
<dbReference type="Pfam" id="PF13967">
    <property type="entry name" value="RSN1_TM"/>
    <property type="match status" value="1"/>
</dbReference>
<feature type="transmembrane region" description="Helical" evidence="8">
    <location>
        <begin position="469"/>
        <end position="493"/>
    </location>
</feature>
<dbReference type="GO" id="GO:0005227">
    <property type="term" value="F:calcium-activated cation channel activity"/>
    <property type="evidence" value="ECO:0007669"/>
    <property type="project" value="InterPro"/>
</dbReference>
<dbReference type="GeneID" id="36577062"/>
<comment type="similarity">
    <text evidence="2">Belongs to the CSC1 (TC 1.A.17) family.</text>
</comment>
<accession>A0A2T3BCA4</accession>
<feature type="transmembrane region" description="Helical" evidence="8">
    <location>
        <begin position="428"/>
        <end position="449"/>
    </location>
</feature>
<evidence type="ECO:0000256" key="2">
    <source>
        <dbReference type="ARBA" id="ARBA00007779"/>
    </source>
</evidence>
<feature type="transmembrane region" description="Helical" evidence="8">
    <location>
        <begin position="603"/>
        <end position="621"/>
    </location>
</feature>
<dbReference type="Pfam" id="PF12621">
    <property type="entry name" value="PHM7_ext"/>
    <property type="match status" value="1"/>
</dbReference>
<protein>
    <recommendedName>
        <fullName evidence="15">DUF221-domain-containing protein</fullName>
    </recommendedName>
</protein>
<evidence type="ECO:0000256" key="3">
    <source>
        <dbReference type="ARBA" id="ARBA00022448"/>
    </source>
</evidence>
<evidence type="ECO:0000259" key="12">
    <source>
        <dbReference type="Pfam" id="PF14703"/>
    </source>
</evidence>
<evidence type="ECO:0000259" key="10">
    <source>
        <dbReference type="Pfam" id="PF12621"/>
    </source>
</evidence>
<feature type="transmembrane region" description="Helical" evidence="8">
    <location>
        <begin position="514"/>
        <end position="542"/>
    </location>
</feature>
<keyword evidence="6 8" id="KW-0472">Membrane</keyword>
<dbReference type="InterPro" id="IPR027815">
    <property type="entry name" value="CSC1/OSCA1-like_cyt"/>
</dbReference>
<feature type="domain" description="CSC1/OSCA1-like 7TM region" evidence="9">
    <location>
        <begin position="421"/>
        <end position="694"/>
    </location>
</feature>